<dbReference type="EMBL" id="JAEQND010000015">
    <property type="protein sequence ID" value="MBL0428081.1"/>
    <property type="molecule type" value="Genomic_DNA"/>
</dbReference>
<evidence type="ECO:0000256" key="7">
    <source>
        <dbReference type="ARBA" id="ARBA00048472"/>
    </source>
</evidence>
<evidence type="ECO:0000256" key="1">
    <source>
        <dbReference type="ARBA" id="ARBA00022676"/>
    </source>
</evidence>
<protein>
    <recommendedName>
        <fullName evidence="5">Protein-arginine rhamnosyltransferase</fullName>
    </recommendedName>
    <alternativeName>
        <fullName evidence="6">EF-P arginine rhamnosyltransferase</fullName>
    </alternativeName>
</protein>
<accession>A0ABS1JVE1</accession>
<comment type="catalytic activity">
    <reaction evidence="7">
        <text>dTDP-beta-L-rhamnose + L-arginyl-[protein] = N(omega)-(alpha-L-rhamnosyl)-L-arginyl-[protein] + dTDP + H(+)</text>
        <dbReference type="Rhea" id="RHEA:66692"/>
        <dbReference type="Rhea" id="RHEA-COMP:10532"/>
        <dbReference type="Rhea" id="RHEA-COMP:17096"/>
        <dbReference type="ChEBI" id="CHEBI:15378"/>
        <dbReference type="ChEBI" id="CHEBI:29965"/>
        <dbReference type="ChEBI" id="CHEBI:57510"/>
        <dbReference type="ChEBI" id="CHEBI:58369"/>
        <dbReference type="ChEBI" id="CHEBI:167445"/>
    </reaction>
    <physiologicalReaction direction="left-to-right" evidence="7">
        <dbReference type="Rhea" id="RHEA:66693"/>
    </physiologicalReaction>
</comment>
<dbReference type="RefSeq" id="WP_201692706.1">
    <property type="nucleotide sequence ID" value="NZ_JAEQND010000015.1"/>
</dbReference>
<dbReference type="Proteomes" id="UP000622707">
    <property type="component" value="Unassembled WGS sequence"/>
</dbReference>
<keyword evidence="8" id="KW-0251">Elongation factor</keyword>
<dbReference type="Pfam" id="PF10093">
    <property type="entry name" value="EarP"/>
    <property type="match status" value="1"/>
</dbReference>
<comment type="similarity">
    <text evidence="4">Belongs to the glycosyltransferase 104 family.</text>
</comment>
<evidence type="ECO:0000256" key="3">
    <source>
        <dbReference type="ARBA" id="ARBA00024303"/>
    </source>
</evidence>
<evidence type="ECO:0000313" key="9">
    <source>
        <dbReference type="Proteomes" id="UP000622707"/>
    </source>
</evidence>
<name>A0ABS1JVE1_9BURK</name>
<evidence type="ECO:0000313" key="8">
    <source>
        <dbReference type="EMBL" id="MBL0428081.1"/>
    </source>
</evidence>
<dbReference type="GO" id="GO:0003746">
    <property type="term" value="F:translation elongation factor activity"/>
    <property type="evidence" value="ECO:0007669"/>
    <property type="project" value="UniProtKB-KW"/>
</dbReference>
<evidence type="ECO:0000256" key="6">
    <source>
        <dbReference type="ARBA" id="ARBA00030025"/>
    </source>
</evidence>
<dbReference type="NCBIfam" id="TIGR03837">
    <property type="entry name" value="efp_Arg_rhamno"/>
    <property type="match status" value="1"/>
</dbReference>
<evidence type="ECO:0000256" key="2">
    <source>
        <dbReference type="ARBA" id="ARBA00022679"/>
    </source>
</evidence>
<dbReference type="PIRSF" id="PIRSF015557">
    <property type="entry name" value="UCP015557"/>
    <property type="match status" value="1"/>
</dbReference>
<sequence length="354" mass="39091">MPPIIEAVRWDIFCKVIDNHGDAGVCWRLAAELAARGHAVRLWMDDSAMLAWMAPDGAPGVEVVPWCDPVPDLAPGDVVIEAFGCDPPAAFVARMAALSTPPAWLNLEYLSAERYVERSHGLPSPVMHGPGAGLVKRFFYPGFTARTGGLLREQDLAARQASFDRSAWLQRWGIAPAQARVVSLFCYEPAALPQLLDQLAQAAPPTELLVTSGRAAAAVRRHALQGRGALRLHFLPLLSQREYDHLLWSCDLNFVRGEDSAVRGLLAGVPAIWQIYPQDDQAHHAKLEAFLDWLQPPNDLRDFFRTWNGVVDEPLPALDIPRWRPTARVAFDRAQALPELASGLVRFAGERGRI</sequence>
<comment type="caution">
    <text evidence="8">The sequence shown here is derived from an EMBL/GenBank/DDBJ whole genome shotgun (WGS) entry which is preliminary data.</text>
</comment>
<dbReference type="InterPro" id="IPR016633">
    <property type="entry name" value="EarP"/>
</dbReference>
<keyword evidence="1" id="KW-0328">Glycosyltransferase</keyword>
<evidence type="ECO:0000256" key="5">
    <source>
        <dbReference type="ARBA" id="ARBA00024416"/>
    </source>
</evidence>
<gene>
    <name evidence="8" type="primary">earP</name>
    <name evidence="8" type="ORF">JI746_23450</name>
</gene>
<keyword evidence="2" id="KW-0808">Transferase</keyword>
<evidence type="ECO:0000256" key="4">
    <source>
        <dbReference type="ARBA" id="ARBA00024346"/>
    </source>
</evidence>
<reference evidence="8 9" key="1">
    <citation type="journal article" date="2017" name="Int. J. Syst. Evol. Microbiol.">
        <title>Ramlibacter alkalitolerans sp. nov., alkali-tolerant bacterium isolated from soil of ginseng.</title>
        <authorList>
            <person name="Lee D.H."/>
            <person name="Cha C.J."/>
        </authorList>
    </citation>
    <scope>NUCLEOTIDE SEQUENCE [LARGE SCALE GENOMIC DNA]</scope>
    <source>
        <strain evidence="8 9">KACC 19305</strain>
    </source>
</reference>
<comment type="function">
    <text evidence="3">Protein-arginine rhamnosyltransferase that catalyzes the transfer of a single rhamnose to elongation factor P (EF-P) on 'Lys-32', a modification required for EF-P-dependent rescue of polyproline stalled ribosomes.</text>
</comment>
<keyword evidence="8" id="KW-0648">Protein biosynthesis</keyword>
<proteinExistence type="inferred from homology"/>
<organism evidence="8 9">
    <name type="scientific">Ramlibacter alkalitolerans</name>
    <dbReference type="NCBI Taxonomy" id="2039631"/>
    <lineage>
        <taxon>Bacteria</taxon>
        <taxon>Pseudomonadati</taxon>
        <taxon>Pseudomonadota</taxon>
        <taxon>Betaproteobacteria</taxon>
        <taxon>Burkholderiales</taxon>
        <taxon>Comamonadaceae</taxon>
        <taxon>Ramlibacter</taxon>
    </lineage>
</organism>
<keyword evidence="9" id="KW-1185">Reference proteome</keyword>